<gene>
    <name evidence="2" type="ORF">AtDm6_0149</name>
</gene>
<dbReference type="Proteomes" id="UP000029448">
    <property type="component" value="Unassembled WGS sequence"/>
</dbReference>
<dbReference type="PANTHER" id="PTHR38643:SF1">
    <property type="entry name" value="PURINE NUCLEOSIDE PERMEASE C285.05-RELATED"/>
    <property type="match status" value="1"/>
</dbReference>
<name>A0A095BCH9_9PROT</name>
<dbReference type="PANTHER" id="PTHR38643">
    <property type="entry name" value="PURINE NUCLEOSIDE PERMEASE C285.05-RELATED"/>
    <property type="match status" value="1"/>
</dbReference>
<accession>A0A095BCH9</accession>
<evidence type="ECO:0000313" key="2">
    <source>
        <dbReference type="EMBL" id="KGB26523.1"/>
    </source>
</evidence>
<comment type="caution">
    <text evidence="2">The sequence shown here is derived from an EMBL/GenBank/DDBJ whole genome shotgun (WGS) entry which is preliminary data.</text>
</comment>
<dbReference type="PROSITE" id="PS51257">
    <property type="entry name" value="PROKAR_LIPOPROTEIN"/>
    <property type="match status" value="1"/>
</dbReference>
<dbReference type="GO" id="GO:0055085">
    <property type="term" value="P:transmembrane transport"/>
    <property type="evidence" value="ECO:0007669"/>
    <property type="project" value="InterPro"/>
</dbReference>
<protein>
    <submittedName>
        <fullName evidence="2">Purine nucleoside permease</fullName>
    </submittedName>
</protein>
<dbReference type="Pfam" id="PF06516">
    <property type="entry name" value="NUP"/>
    <property type="match status" value="1"/>
</dbReference>
<organism evidence="2 3">
    <name type="scientific">Acetobacter tropicalis</name>
    <dbReference type="NCBI Taxonomy" id="104102"/>
    <lineage>
        <taxon>Bacteria</taxon>
        <taxon>Pseudomonadati</taxon>
        <taxon>Pseudomonadota</taxon>
        <taxon>Alphaproteobacteria</taxon>
        <taxon>Acetobacterales</taxon>
        <taxon>Acetobacteraceae</taxon>
        <taxon>Acetobacter</taxon>
    </lineage>
</organism>
<feature type="chain" id="PRO_5001906990" evidence="1">
    <location>
        <begin position="30"/>
        <end position="358"/>
    </location>
</feature>
<dbReference type="STRING" id="104102.AtDm6_0149"/>
<keyword evidence="1" id="KW-0732">Signal</keyword>
<proteinExistence type="predicted"/>
<sequence>MRHLLRSSVALLGLGLLAGCANVSGPQQASGKPWDIRAVVLTTYEIGQDSGDRAGEFQPWVEGEKLTEKVAFPAGVHDIYTDPAHHILYVVTGTTLSPAASSVAALGMDPRFDLTKAYWIVSAISGFDQQAASVGSVSWADYVVSDISKYIDPREAPKNWPYGYYMITAEKPNQYVTSGGDGPDGSIDHAMSYKLNPALVKWAYDLTKNLPLEDSPALAAERKRRTTKAAKQLPRVVIGGDFASDAFWHGRIMTQFARDWVKMVSQNQSQFVESNMEDAGVMEAMKRLTRAGRADINRVLISRSASNYTEQAPGQTAVQSANDSFSGEAQALENGYRVAAKALHEIVDNWPRFENGVH</sequence>
<evidence type="ECO:0000313" key="3">
    <source>
        <dbReference type="Proteomes" id="UP000029448"/>
    </source>
</evidence>
<feature type="signal peptide" evidence="1">
    <location>
        <begin position="1"/>
        <end position="29"/>
    </location>
</feature>
<keyword evidence="3" id="KW-1185">Reference proteome</keyword>
<dbReference type="AlphaFoldDB" id="A0A095BCH9"/>
<dbReference type="RefSeq" id="WP_035377237.1">
    <property type="nucleotide sequence ID" value="NZ_JACAOJ010000048.1"/>
</dbReference>
<dbReference type="InterPro" id="IPR009486">
    <property type="entry name" value="Pur_nuclsid_perm"/>
</dbReference>
<reference evidence="2 3" key="1">
    <citation type="submission" date="2014-06" db="EMBL/GenBank/DDBJ databases">
        <title>Functional and comparative genomic analyses of the Drosophila gut microbiota identify candidate symbiosis factors.</title>
        <authorList>
            <person name="Newell P.D."/>
            <person name="Chaston J.M."/>
            <person name="Douglas A.E."/>
        </authorList>
    </citation>
    <scope>NUCLEOTIDE SEQUENCE [LARGE SCALE GENOMIC DNA]</scope>
    <source>
        <strain evidence="2 3">DmCS_006</strain>
    </source>
</reference>
<dbReference type="GeneID" id="89479757"/>
<dbReference type="EMBL" id="JOKM01000006">
    <property type="protein sequence ID" value="KGB26523.1"/>
    <property type="molecule type" value="Genomic_DNA"/>
</dbReference>
<dbReference type="PATRIC" id="fig|104102.7.peg.147"/>
<evidence type="ECO:0000256" key="1">
    <source>
        <dbReference type="SAM" id="SignalP"/>
    </source>
</evidence>
<dbReference type="PIRSF" id="PIRSF013171">
    <property type="entry name" value="Pur_nuclsid_perm"/>
    <property type="match status" value="1"/>
</dbReference>